<dbReference type="GO" id="GO:0052621">
    <property type="term" value="F:diguanylate cyclase activity"/>
    <property type="evidence" value="ECO:0007669"/>
    <property type="project" value="TreeGrafter"/>
</dbReference>
<dbReference type="InterPro" id="IPR050469">
    <property type="entry name" value="Diguanylate_Cyclase"/>
</dbReference>
<dbReference type="NCBIfam" id="TIGR00254">
    <property type="entry name" value="GGDEF"/>
    <property type="match status" value="1"/>
</dbReference>
<proteinExistence type="predicted"/>
<evidence type="ECO:0000259" key="1">
    <source>
        <dbReference type="PROSITE" id="PS50887"/>
    </source>
</evidence>
<dbReference type="SUPFAM" id="SSF55073">
    <property type="entry name" value="Nucleotide cyclase"/>
    <property type="match status" value="1"/>
</dbReference>
<keyword evidence="3" id="KW-1185">Reference proteome</keyword>
<comment type="caution">
    <text evidence="2">The sequence shown here is derived from an EMBL/GenBank/DDBJ whole genome shotgun (WGS) entry which is preliminary data.</text>
</comment>
<organism evidence="2 3">
    <name type="scientific">Deinococcus aquiradiocola</name>
    <dbReference type="NCBI Taxonomy" id="393059"/>
    <lineage>
        <taxon>Bacteria</taxon>
        <taxon>Thermotogati</taxon>
        <taxon>Deinococcota</taxon>
        <taxon>Deinococci</taxon>
        <taxon>Deinococcales</taxon>
        <taxon>Deinococcaceae</taxon>
        <taxon>Deinococcus</taxon>
    </lineage>
</organism>
<dbReference type="InterPro" id="IPR043128">
    <property type="entry name" value="Rev_trsase/Diguanyl_cyclase"/>
</dbReference>
<feature type="domain" description="GGDEF" evidence="1">
    <location>
        <begin position="138"/>
        <end position="266"/>
    </location>
</feature>
<reference evidence="2" key="2">
    <citation type="submission" date="2020-09" db="EMBL/GenBank/DDBJ databases">
        <authorList>
            <person name="Sun Q."/>
            <person name="Ohkuma M."/>
        </authorList>
    </citation>
    <scope>NUCLEOTIDE SEQUENCE</scope>
    <source>
        <strain evidence="2">JCM 14371</strain>
    </source>
</reference>
<gene>
    <name evidence="2" type="ORF">GCM10008939_18000</name>
</gene>
<dbReference type="RefSeq" id="WP_188962557.1">
    <property type="nucleotide sequence ID" value="NZ_BMOE01000005.1"/>
</dbReference>
<dbReference type="EMBL" id="BMOE01000005">
    <property type="protein sequence ID" value="GGJ74068.1"/>
    <property type="molecule type" value="Genomic_DNA"/>
</dbReference>
<accession>A0A917PFJ0</accession>
<protein>
    <recommendedName>
        <fullName evidence="1">GGDEF domain-containing protein</fullName>
    </recommendedName>
</protein>
<dbReference type="InterPro" id="IPR000160">
    <property type="entry name" value="GGDEF_dom"/>
</dbReference>
<evidence type="ECO:0000313" key="2">
    <source>
        <dbReference type="EMBL" id="GGJ74068.1"/>
    </source>
</evidence>
<name>A0A917PFJ0_9DEIO</name>
<dbReference type="GO" id="GO:0005886">
    <property type="term" value="C:plasma membrane"/>
    <property type="evidence" value="ECO:0007669"/>
    <property type="project" value="TreeGrafter"/>
</dbReference>
<dbReference type="InterPro" id="IPR029787">
    <property type="entry name" value="Nucleotide_cyclase"/>
</dbReference>
<dbReference type="Proteomes" id="UP000635726">
    <property type="component" value="Unassembled WGS sequence"/>
</dbReference>
<dbReference type="PANTHER" id="PTHR45138">
    <property type="entry name" value="REGULATORY COMPONENTS OF SENSORY TRANSDUCTION SYSTEM"/>
    <property type="match status" value="1"/>
</dbReference>
<reference evidence="2" key="1">
    <citation type="journal article" date="2014" name="Int. J. Syst. Evol. Microbiol.">
        <title>Complete genome sequence of Corynebacterium casei LMG S-19264T (=DSM 44701T), isolated from a smear-ripened cheese.</title>
        <authorList>
            <consortium name="US DOE Joint Genome Institute (JGI-PGF)"/>
            <person name="Walter F."/>
            <person name="Albersmeier A."/>
            <person name="Kalinowski J."/>
            <person name="Ruckert C."/>
        </authorList>
    </citation>
    <scope>NUCLEOTIDE SEQUENCE</scope>
    <source>
        <strain evidence="2">JCM 14371</strain>
    </source>
</reference>
<dbReference type="SMART" id="SM00267">
    <property type="entry name" value="GGDEF"/>
    <property type="match status" value="1"/>
</dbReference>
<dbReference type="GO" id="GO:1902201">
    <property type="term" value="P:negative regulation of bacterial-type flagellum-dependent cell motility"/>
    <property type="evidence" value="ECO:0007669"/>
    <property type="project" value="TreeGrafter"/>
</dbReference>
<dbReference type="Pfam" id="PF00990">
    <property type="entry name" value="GGDEF"/>
    <property type="match status" value="1"/>
</dbReference>
<dbReference type="PROSITE" id="PS50887">
    <property type="entry name" value="GGDEF"/>
    <property type="match status" value="1"/>
</dbReference>
<dbReference type="Gene3D" id="3.30.70.270">
    <property type="match status" value="1"/>
</dbReference>
<evidence type="ECO:0000313" key="3">
    <source>
        <dbReference type="Proteomes" id="UP000635726"/>
    </source>
</evidence>
<dbReference type="GO" id="GO:0043709">
    <property type="term" value="P:cell adhesion involved in single-species biofilm formation"/>
    <property type="evidence" value="ECO:0007669"/>
    <property type="project" value="TreeGrafter"/>
</dbReference>
<dbReference type="CDD" id="cd01949">
    <property type="entry name" value="GGDEF"/>
    <property type="match status" value="1"/>
</dbReference>
<dbReference type="PANTHER" id="PTHR45138:SF9">
    <property type="entry name" value="DIGUANYLATE CYCLASE DGCM-RELATED"/>
    <property type="match status" value="1"/>
</dbReference>
<sequence>MTSLPFDPATPLPASSSSLRVRAVAIPRLPRVPAGTWRATLLTGSVLGMLLFTLALERWTPALSVPVRLGLHGGLLGLTVVLWRVLSGPVALHTRDTAPARHDDLTGLPDRRTLNARLSALLQSRELEAPQGRGPGRRTCSVLRVDIDHFRGVQDTYGTGVGDDVVRAVAQTLRDELRGEDLIGRWTGDSFLVVLPATAFEGALVAAERLRRAVALRTFPQVGSVTLSIGVATPQPGESPERVIGRADAGLDCARRTGRNRVAFRE</sequence>
<dbReference type="AlphaFoldDB" id="A0A917PFJ0"/>